<evidence type="ECO:0000313" key="3">
    <source>
        <dbReference type="Proteomes" id="UP001608902"/>
    </source>
</evidence>
<name>A0ABD6F2K3_9BILA</name>
<dbReference type="PANTHER" id="PTHR18898:SF2">
    <property type="entry name" value="NUCLEOPROTEIN TPR"/>
    <property type="match status" value="1"/>
</dbReference>
<feature type="coiled-coil region" evidence="1">
    <location>
        <begin position="211"/>
        <end position="238"/>
    </location>
</feature>
<dbReference type="AlphaFoldDB" id="A0ABD6F2K3"/>
<dbReference type="EMBL" id="JBGFUD010016160">
    <property type="protein sequence ID" value="MFH4984259.1"/>
    <property type="molecule type" value="Genomic_DNA"/>
</dbReference>
<sequence>MKRKIDSITKEMEARIAEKDETIRKLSDEIKEANNLLEEKDRLSRIEEDVSVLSSSAAAAAVFYRKGGGSLTSLYTEHRRVLAELEETKAENKRMESYFRELLDDVETKAPYLSKQREEYEAVSEMCENLKDQLRAAEDERERLLSSRDEVGRELTYTKTELEHYQRENEDLARQLTHLLHAYEVGRMMNDRDADSPPMSDEDKDILWSSIGELQKTNQKLMAALRRAETDKDKAIADANSHEYVFYVLVFW</sequence>
<feature type="coiled-coil region" evidence="1">
    <location>
        <begin position="85"/>
        <end position="182"/>
    </location>
</feature>
<organism evidence="2 3">
    <name type="scientific">Gnathostoma spinigerum</name>
    <dbReference type="NCBI Taxonomy" id="75299"/>
    <lineage>
        <taxon>Eukaryota</taxon>
        <taxon>Metazoa</taxon>
        <taxon>Ecdysozoa</taxon>
        <taxon>Nematoda</taxon>
        <taxon>Chromadorea</taxon>
        <taxon>Rhabditida</taxon>
        <taxon>Spirurina</taxon>
        <taxon>Gnathostomatomorpha</taxon>
        <taxon>Gnathostomatoidea</taxon>
        <taxon>Gnathostomatidae</taxon>
        <taxon>Gnathostoma</taxon>
    </lineage>
</organism>
<comment type="caution">
    <text evidence="2">The sequence shown here is derived from an EMBL/GenBank/DDBJ whole genome shotgun (WGS) entry which is preliminary data.</text>
</comment>
<keyword evidence="3" id="KW-1185">Reference proteome</keyword>
<reference evidence="2 3" key="1">
    <citation type="submission" date="2024-08" db="EMBL/GenBank/DDBJ databases">
        <title>Gnathostoma spinigerum genome.</title>
        <authorList>
            <person name="Gonzalez-Bertolin B."/>
            <person name="Monzon S."/>
            <person name="Zaballos A."/>
            <person name="Jimenez P."/>
            <person name="Dekumyoy P."/>
            <person name="Varona S."/>
            <person name="Cuesta I."/>
            <person name="Sumanam S."/>
            <person name="Adisakwattana P."/>
            <person name="Gasser R.B."/>
            <person name="Hernandez-Gonzalez A."/>
            <person name="Young N.D."/>
            <person name="Perteguer M.J."/>
        </authorList>
    </citation>
    <scope>NUCLEOTIDE SEQUENCE [LARGE SCALE GENOMIC DNA]</scope>
    <source>
        <strain evidence="2">AL3</strain>
        <tissue evidence="2">Liver</tissue>
    </source>
</reference>
<evidence type="ECO:0000256" key="1">
    <source>
        <dbReference type="SAM" id="Coils"/>
    </source>
</evidence>
<evidence type="ECO:0000313" key="2">
    <source>
        <dbReference type="EMBL" id="MFH4984259.1"/>
    </source>
</evidence>
<keyword evidence="1" id="KW-0175">Coiled coil</keyword>
<proteinExistence type="predicted"/>
<gene>
    <name evidence="2" type="ORF">AB6A40_010968</name>
</gene>
<accession>A0ABD6F2K3</accession>
<feature type="coiled-coil region" evidence="1">
    <location>
        <begin position="9"/>
        <end position="46"/>
    </location>
</feature>
<dbReference type="Proteomes" id="UP001608902">
    <property type="component" value="Unassembled WGS sequence"/>
</dbReference>
<protein>
    <submittedName>
        <fullName evidence="2">Uncharacterized protein</fullName>
    </submittedName>
</protein>
<dbReference type="PANTHER" id="PTHR18898">
    <property type="entry name" value="NUCLEOPROTEIN TPR-RELATED"/>
    <property type="match status" value="1"/>
</dbReference>